<proteinExistence type="predicted"/>
<dbReference type="Proteomes" id="UP000243887">
    <property type="component" value="Unassembled WGS sequence"/>
</dbReference>
<organism evidence="1 2">
    <name type="scientific">Myroides guanonis</name>
    <dbReference type="NCBI Taxonomy" id="1150112"/>
    <lineage>
        <taxon>Bacteria</taxon>
        <taxon>Pseudomonadati</taxon>
        <taxon>Bacteroidota</taxon>
        <taxon>Flavobacteriia</taxon>
        <taxon>Flavobacteriales</taxon>
        <taxon>Flavobacteriaceae</taxon>
        <taxon>Myroides</taxon>
    </lineage>
</organism>
<dbReference type="STRING" id="1150112.SAMN04487893_105157"/>
<evidence type="ECO:0008006" key="3">
    <source>
        <dbReference type="Google" id="ProtNLM"/>
    </source>
</evidence>
<gene>
    <name evidence="1" type="ORF">SAMN04487893_105157</name>
</gene>
<name>A0A1I3QDH6_9FLAO</name>
<accession>A0A1I3QDH6</accession>
<dbReference type="AlphaFoldDB" id="A0A1I3QDH6"/>
<dbReference type="OrthoDB" id="1437325at2"/>
<keyword evidence="2" id="KW-1185">Reference proteome</keyword>
<reference evidence="2" key="1">
    <citation type="submission" date="2016-10" db="EMBL/GenBank/DDBJ databases">
        <authorList>
            <person name="Varghese N."/>
            <person name="Submissions S."/>
        </authorList>
    </citation>
    <scope>NUCLEOTIDE SEQUENCE [LARGE SCALE GENOMIC DNA]</scope>
    <source>
        <strain evidence="2">DSM 26542</strain>
    </source>
</reference>
<evidence type="ECO:0000313" key="2">
    <source>
        <dbReference type="Proteomes" id="UP000243887"/>
    </source>
</evidence>
<protein>
    <recommendedName>
        <fullName evidence="3">AhpC/TSA family protein</fullName>
    </recommendedName>
</protein>
<dbReference type="EMBL" id="FORU01000005">
    <property type="protein sequence ID" value="SFJ31602.1"/>
    <property type="molecule type" value="Genomic_DNA"/>
</dbReference>
<dbReference type="Gene3D" id="3.40.30.10">
    <property type="entry name" value="Glutaredoxin"/>
    <property type="match status" value="1"/>
</dbReference>
<evidence type="ECO:0000313" key="1">
    <source>
        <dbReference type="EMBL" id="SFJ31602.1"/>
    </source>
</evidence>
<sequence length="206" mass="23673">MPISAYLFFATGVNNFSRLPVITEKVNELPLGESSLGVQPKLKDKITVVGFLGTDLFKNRGDAFNLNQKIYNRYKEFDDFQMVFIVPKGAEEQAELVRKELEPISDLFNWNYLFLDTEDIQGFYDSLGLVGKLDENFATPNVYIIDKELKLRGRKGLNKNGRDEYMEGYNTISAADLHNEMMDDMKVVLAEYRLALKKYNRINATN</sequence>